<comment type="caution">
    <text evidence="1">The sequence shown here is derived from an EMBL/GenBank/DDBJ whole genome shotgun (WGS) entry which is preliminary data.</text>
</comment>
<dbReference type="AlphaFoldDB" id="A0AAD6YH05"/>
<accession>A0AAD6YH05</accession>
<gene>
    <name evidence="1" type="ORF">GGX14DRAFT_564153</name>
</gene>
<organism evidence="1 2">
    <name type="scientific">Mycena pura</name>
    <dbReference type="NCBI Taxonomy" id="153505"/>
    <lineage>
        <taxon>Eukaryota</taxon>
        <taxon>Fungi</taxon>
        <taxon>Dikarya</taxon>
        <taxon>Basidiomycota</taxon>
        <taxon>Agaricomycotina</taxon>
        <taxon>Agaricomycetes</taxon>
        <taxon>Agaricomycetidae</taxon>
        <taxon>Agaricales</taxon>
        <taxon>Marasmiineae</taxon>
        <taxon>Mycenaceae</taxon>
        <taxon>Mycena</taxon>
    </lineage>
</organism>
<evidence type="ECO:0008006" key="3">
    <source>
        <dbReference type="Google" id="ProtNLM"/>
    </source>
</evidence>
<dbReference type="EMBL" id="JARJCW010000022">
    <property type="protein sequence ID" value="KAJ7213113.1"/>
    <property type="molecule type" value="Genomic_DNA"/>
</dbReference>
<evidence type="ECO:0000313" key="2">
    <source>
        <dbReference type="Proteomes" id="UP001219525"/>
    </source>
</evidence>
<protein>
    <recommendedName>
        <fullName evidence="3">DUF659 domain-containing protein</fullName>
    </recommendedName>
</protein>
<reference evidence="1" key="1">
    <citation type="submission" date="2023-03" db="EMBL/GenBank/DDBJ databases">
        <title>Massive genome expansion in bonnet fungi (Mycena s.s.) driven by repeated elements and novel gene families across ecological guilds.</title>
        <authorList>
            <consortium name="Lawrence Berkeley National Laboratory"/>
            <person name="Harder C.B."/>
            <person name="Miyauchi S."/>
            <person name="Viragh M."/>
            <person name="Kuo A."/>
            <person name="Thoen E."/>
            <person name="Andreopoulos B."/>
            <person name="Lu D."/>
            <person name="Skrede I."/>
            <person name="Drula E."/>
            <person name="Henrissat B."/>
            <person name="Morin E."/>
            <person name="Kohler A."/>
            <person name="Barry K."/>
            <person name="LaButti K."/>
            <person name="Morin E."/>
            <person name="Salamov A."/>
            <person name="Lipzen A."/>
            <person name="Mereny Z."/>
            <person name="Hegedus B."/>
            <person name="Baldrian P."/>
            <person name="Stursova M."/>
            <person name="Weitz H."/>
            <person name="Taylor A."/>
            <person name="Grigoriev I.V."/>
            <person name="Nagy L.G."/>
            <person name="Martin F."/>
            <person name="Kauserud H."/>
        </authorList>
    </citation>
    <scope>NUCLEOTIDE SEQUENCE</scope>
    <source>
        <strain evidence="1">9144</strain>
    </source>
</reference>
<dbReference type="Proteomes" id="UP001219525">
    <property type="component" value="Unassembled WGS sequence"/>
</dbReference>
<proteinExistence type="predicted"/>
<name>A0AAD6YH05_9AGAR</name>
<keyword evidence="2" id="KW-1185">Reference proteome</keyword>
<evidence type="ECO:0000313" key="1">
    <source>
        <dbReference type="EMBL" id="KAJ7213113.1"/>
    </source>
</evidence>
<sequence length="78" mass="8642">MGLQDVTGKRGSADKLLEGAETAITEMGIEDASHLLAIVTDNPNIMKVFHKNFVKLYPWIIALACWAHQLNTLDGEIY</sequence>